<evidence type="ECO:0000313" key="3">
    <source>
        <dbReference type="EMBL" id="RYP84057.1"/>
    </source>
</evidence>
<dbReference type="AlphaFoldDB" id="A0A4Q4Z863"/>
<keyword evidence="4" id="KW-1185">Reference proteome</keyword>
<accession>A0A4Q4Z863</accession>
<name>A0A4Q4Z863_9ACTN</name>
<feature type="compositionally biased region" description="Low complexity" evidence="1">
    <location>
        <begin position="66"/>
        <end position="80"/>
    </location>
</feature>
<reference evidence="3 4" key="1">
    <citation type="submission" date="2019-01" db="EMBL/GenBank/DDBJ databases">
        <title>Nocardioides guangzhouensis sp. nov., an actinobacterium isolated from soil.</title>
        <authorList>
            <person name="Fu Y."/>
            <person name="Cai Y."/>
            <person name="Lin Z."/>
            <person name="Chen P."/>
        </authorList>
    </citation>
    <scope>NUCLEOTIDE SEQUENCE [LARGE SCALE GENOMIC DNA]</scope>
    <source>
        <strain evidence="3 4">130</strain>
    </source>
</reference>
<feature type="transmembrane region" description="Helical" evidence="2">
    <location>
        <begin position="20"/>
        <end position="40"/>
    </location>
</feature>
<proteinExistence type="predicted"/>
<feature type="region of interest" description="Disordered" evidence="1">
    <location>
        <begin position="51"/>
        <end position="80"/>
    </location>
</feature>
<protein>
    <recommendedName>
        <fullName evidence="5">Nitrogen fixation protein FixH</fullName>
    </recommendedName>
</protein>
<evidence type="ECO:0000256" key="1">
    <source>
        <dbReference type="SAM" id="MobiDB-lite"/>
    </source>
</evidence>
<keyword evidence="2" id="KW-1133">Transmembrane helix</keyword>
<dbReference type="EMBL" id="SDKM01000027">
    <property type="protein sequence ID" value="RYP84057.1"/>
    <property type="molecule type" value="Genomic_DNA"/>
</dbReference>
<evidence type="ECO:0000313" key="4">
    <source>
        <dbReference type="Proteomes" id="UP000295198"/>
    </source>
</evidence>
<evidence type="ECO:0000256" key="2">
    <source>
        <dbReference type="SAM" id="Phobius"/>
    </source>
</evidence>
<comment type="caution">
    <text evidence="3">The sequence shown here is derived from an EMBL/GenBank/DDBJ whole genome shotgun (WGS) entry which is preliminary data.</text>
</comment>
<dbReference type="RefSeq" id="WP_134719395.1">
    <property type="nucleotide sequence ID" value="NZ_SDKM01000027.1"/>
</dbReference>
<sequence length="80" mass="8577">MSRMEQYLTSFSHGPGWWTVAIAIAALATFALMGTFLVAASRAYDRVPPLDRTTDLPADRAQDESAVAAADHPHLPHAAA</sequence>
<keyword evidence="2" id="KW-0472">Membrane</keyword>
<organism evidence="3 4">
    <name type="scientific">Nocardioides guangzhouensis</name>
    <dbReference type="NCBI Taxonomy" id="2497878"/>
    <lineage>
        <taxon>Bacteria</taxon>
        <taxon>Bacillati</taxon>
        <taxon>Actinomycetota</taxon>
        <taxon>Actinomycetes</taxon>
        <taxon>Propionibacteriales</taxon>
        <taxon>Nocardioidaceae</taxon>
        <taxon>Nocardioides</taxon>
    </lineage>
</organism>
<evidence type="ECO:0008006" key="5">
    <source>
        <dbReference type="Google" id="ProtNLM"/>
    </source>
</evidence>
<dbReference type="Proteomes" id="UP000295198">
    <property type="component" value="Unassembled WGS sequence"/>
</dbReference>
<feature type="compositionally biased region" description="Basic and acidic residues" evidence="1">
    <location>
        <begin position="51"/>
        <end position="63"/>
    </location>
</feature>
<keyword evidence="2" id="KW-0812">Transmembrane</keyword>
<gene>
    <name evidence="3" type="ORF">EKO23_17425</name>
</gene>